<proteinExistence type="predicted"/>
<feature type="domain" description="DUF7597" evidence="2">
    <location>
        <begin position="8"/>
        <end position="129"/>
    </location>
</feature>
<reference evidence="3" key="1">
    <citation type="submission" date="2023-07" db="EMBL/GenBank/DDBJ databases">
        <title>A chromosome-level genome assembly of Lolium multiflorum.</title>
        <authorList>
            <person name="Chen Y."/>
            <person name="Copetti D."/>
            <person name="Kolliker R."/>
            <person name="Studer B."/>
        </authorList>
    </citation>
    <scope>NUCLEOTIDE SEQUENCE</scope>
    <source>
        <strain evidence="3">02402/16</strain>
        <tissue evidence="3">Leaf</tissue>
    </source>
</reference>
<gene>
    <name evidence="3" type="ORF">QYE76_053193</name>
</gene>
<comment type="caution">
    <text evidence="3">The sequence shown here is derived from an EMBL/GenBank/DDBJ whole genome shotgun (WGS) entry which is preliminary data.</text>
</comment>
<dbReference type="AlphaFoldDB" id="A0AAD8WJU8"/>
<feature type="compositionally biased region" description="Polar residues" evidence="1">
    <location>
        <begin position="415"/>
        <end position="432"/>
    </location>
</feature>
<keyword evidence="4" id="KW-1185">Reference proteome</keyword>
<accession>A0AAD8WJU8</accession>
<feature type="region of interest" description="Disordered" evidence="1">
    <location>
        <begin position="415"/>
        <end position="481"/>
    </location>
</feature>
<evidence type="ECO:0000256" key="1">
    <source>
        <dbReference type="SAM" id="MobiDB-lite"/>
    </source>
</evidence>
<dbReference type="EMBL" id="JAUUTY010000003">
    <property type="protein sequence ID" value="KAK1665034.1"/>
    <property type="molecule type" value="Genomic_DNA"/>
</dbReference>
<dbReference type="Pfam" id="PF24530">
    <property type="entry name" value="DUF7597"/>
    <property type="match status" value="1"/>
</dbReference>
<evidence type="ECO:0000259" key="2">
    <source>
        <dbReference type="Pfam" id="PF24530"/>
    </source>
</evidence>
<evidence type="ECO:0000313" key="4">
    <source>
        <dbReference type="Proteomes" id="UP001231189"/>
    </source>
</evidence>
<dbReference type="PANTHER" id="PTHR33075:SF7">
    <property type="entry name" value="OS02G0303350 PROTEIN"/>
    <property type="match status" value="1"/>
</dbReference>
<dbReference type="PANTHER" id="PTHR33075">
    <property type="entry name" value="OS02G0499800 PROTEIN"/>
    <property type="match status" value="1"/>
</dbReference>
<evidence type="ECO:0000313" key="3">
    <source>
        <dbReference type="EMBL" id="KAK1665034.1"/>
    </source>
</evidence>
<dbReference type="InterPro" id="IPR056018">
    <property type="entry name" value="DUF7597"/>
</dbReference>
<organism evidence="3 4">
    <name type="scientific">Lolium multiflorum</name>
    <name type="common">Italian ryegrass</name>
    <name type="synonym">Lolium perenne subsp. multiflorum</name>
    <dbReference type="NCBI Taxonomy" id="4521"/>
    <lineage>
        <taxon>Eukaryota</taxon>
        <taxon>Viridiplantae</taxon>
        <taxon>Streptophyta</taxon>
        <taxon>Embryophyta</taxon>
        <taxon>Tracheophyta</taxon>
        <taxon>Spermatophyta</taxon>
        <taxon>Magnoliopsida</taxon>
        <taxon>Liliopsida</taxon>
        <taxon>Poales</taxon>
        <taxon>Poaceae</taxon>
        <taxon>BOP clade</taxon>
        <taxon>Pooideae</taxon>
        <taxon>Poodae</taxon>
        <taxon>Poeae</taxon>
        <taxon>Poeae Chloroplast Group 2 (Poeae type)</taxon>
        <taxon>Loliodinae</taxon>
        <taxon>Loliinae</taxon>
        <taxon>Lolium</taxon>
    </lineage>
</organism>
<dbReference type="Proteomes" id="UP001231189">
    <property type="component" value="Unassembled WGS sequence"/>
</dbReference>
<sequence length="531" mass="58801">MANFPVLPFWYLPGPLSIDHGSANRIQRSVLVVSDPPLQHKEYAIITTSADILDINKDTLLDEVCIILARDHGAPVTFPRVYPLGLGLVRFASAIVRDRLINTSPHTLDSDEEITFSVIRHDEGLNRRSPIFQHEAWIMFLMFPLDFQTTYYVNKVVSLFGKLLLWHNPRVNKVSVIVKVLIKDLALVPFSLLMTQAGNLFGVEGGSWSILVYILDGRAVAPEAVGNEDDVPPMNATTHPYELPYLNDIQQHHLNLQVWNQRNADIAWEQNIGEQGNQNQDAWSPESDFFSDLEMAADNVVNGSSAGALSFSRALGSSVAMEVEVPPLSQEGNSNRNTLSSLVLVLVAGLQFTVSNFSAMVVFFSCKIYSKDRLTFVVGFSSQFGQQIEDLARKFEFKKLAKALCGGKSVWVGPSDTSGPDTGSCSSLYSQDSEADAGAVASTRRRGRPRKQATPQVESQVKRSLHSNSQGYNHQMLPYLPSKPKTSSVKVAISPAVLQVEEMQRIGVEECLIDPSALTVEKLMKQREDHE</sequence>
<name>A0AAD8WJU8_LOLMU</name>
<protein>
    <recommendedName>
        <fullName evidence="2">DUF7597 domain-containing protein</fullName>
    </recommendedName>
</protein>